<sequence length="72" mass="8448">MTPITIPKKIVQNDDLVIIPKMEYEFLLRRNNTNETEMNPTLKNALKRAKRNLKLGKLMSYEEVGRKLGFKN</sequence>
<dbReference type="AlphaFoldDB" id="A0A0G0S3F4"/>
<gene>
    <name evidence="1" type="ORF">UT61_C0035G0005</name>
</gene>
<evidence type="ECO:0000313" key="1">
    <source>
        <dbReference type="EMBL" id="KKR29170.1"/>
    </source>
</evidence>
<organism evidence="1 2">
    <name type="scientific">Candidatus Woesebacteria bacterium GW2011_GWA1_39_8</name>
    <dbReference type="NCBI Taxonomy" id="1618552"/>
    <lineage>
        <taxon>Bacteria</taxon>
        <taxon>Candidatus Woeseibacteriota</taxon>
    </lineage>
</organism>
<proteinExistence type="predicted"/>
<dbReference type="Proteomes" id="UP000034793">
    <property type="component" value="Unassembled WGS sequence"/>
</dbReference>
<name>A0A0G0S3F4_9BACT</name>
<dbReference type="EMBL" id="LBXL01000035">
    <property type="protein sequence ID" value="KKR29170.1"/>
    <property type="molecule type" value="Genomic_DNA"/>
</dbReference>
<protein>
    <submittedName>
        <fullName evidence="1">Uncharacterized protein</fullName>
    </submittedName>
</protein>
<comment type="caution">
    <text evidence="1">The sequence shown here is derived from an EMBL/GenBank/DDBJ whole genome shotgun (WGS) entry which is preliminary data.</text>
</comment>
<reference evidence="1 2" key="1">
    <citation type="journal article" date="2015" name="Nature">
        <title>rRNA introns, odd ribosomes, and small enigmatic genomes across a large radiation of phyla.</title>
        <authorList>
            <person name="Brown C.T."/>
            <person name="Hug L.A."/>
            <person name="Thomas B.C."/>
            <person name="Sharon I."/>
            <person name="Castelle C.J."/>
            <person name="Singh A."/>
            <person name="Wilkins M.J."/>
            <person name="Williams K.H."/>
            <person name="Banfield J.F."/>
        </authorList>
    </citation>
    <scope>NUCLEOTIDE SEQUENCE [LARGE SCALE GENOMIC DNA]</scope>
</reference>
<accession>A0A0G0S3F4</accession>
<evidence type="ECO:0000313" key="2">
    <source>
        <dbReference type="Proteomes" id="UP000034793"/>
    </source>
</evidence>